<dbReference type="SMART" id="SM00919">
    <property type="entry name" value="Malic_M"/>
    <property type="match status" value="1"/>
</dbReference>
<dbReference type="NCBIfam" id="NF010052">
    <property type="entry name" value="PRK13529.1"/>
    <property type="match status" value="1"/>
</dbReference>
<dbReference type="SUPFAM" id="SSF51735">
    <property type="entry name" value="NAD(P)-binding Rossmann-fold domains"/>
    <property type="match status" value="1"/>
</dbReference>
<dbReference type="GO" id="GO:0004473">
    <property type="term" value="F:malate dehydrogenase (decarboxylating) (NADP+) activity"/>
    <property type="evidence" value="ECO:0007669"/>
    <property type="project" value="TreeGrafter"/>
</dbReference>
<dbReference type="PANTHER" id="PTHR23406:SF68">
    <property type="entry name" value="MALIC ENZYME"/>
    <property type="match status" value="1"/>
</dbReference>
<dbReference type="GO" id="GO:0006108">
    <property type="term" value="P:malate metabolic process"/>
    <property type="evidence" value="ECO:0007669"/>
    <property type="project" value="TreeGrafter"/>
</dbReference>
<gene>
    <name evidence="7" type="ORF">CBR_g3084</name>
</gene>
<dbReference type="InterPro" id="IPR012301">
    <property type="entry name" value="Malic_N_dom"/>
</dbReference>
<comment type="caution">
    <text evidence="7">The sequence shown here is derived from an EMBL/GenBank/DDBJ whole genome shotgun (WGS) entry which is preliminary data.</text>
</comment>
<sequence>MVTSGLSQSSVADKVKDWVSYASQAMWSPPPGRASTVKISSSVVPEVRQVGTEELATMRQMATDLQRYLFLRNLQEKDPGVFYELLMKNSQELLPYVYTPTVGEACQKYHKLPVKTHGLYIRPEHRGSILKLLKSLPQQDVKVVVVTDGERILGLGDLGAGGMGISEGKILLYTVIGGVDPMVCLPVCLDVGTDNASLLEDPEYKGLRQKRLRGAEYDEFVEEFVSALYAWQEHVLLQFEDFGNHNAFELLSKYRHQYCCFNDDIQGTACIVLAGLVAALRVTGGSFPEQKILFLGAGEAGTGIGELIAMALAKSYGVSLDEARRVCYFMDSKGLVCKSRTGLQSHKINFAHDIPYQATLVDAVRTLRPTALIGVSTIAGAFTREVLELMAEINERPIVFPLSNPTSKSECTFVDAFNWTAGRVVVAPKLIAETCAFMVESGLGTEPVDKGSSDWLSYVQSKMFAPGAAGGVQHLVVCPSDANANGRMRLHE</sequence>
<dbReference type="InterPro" id="IPR046346">
    <property type="entry name" value="Aminoacid_DH-like_N_sf"/>
</dbReference>
<dbReference type="PROSITE" id="PS00331">
    <property type="entry name" value="MALIC_ENZYMES"/>
    <property type="match status" value="1"/>
</dbReference>
<dbReference type="AlphaFoldDB" id="A0A388KER3"/>
<proteinExistence type="inferred from homology"/>
<name>A0A388KER3_CHABU</name>
<keyword evidence="4" id="KW-0560">Oxidoreductase</keyword>
<protein>
    <recommendedName>
        <fullName evidence="4">Malic enzyme</fullName>
    </recommendedName>
</protein>
<dbReference type="GO" id="GO:0051287">
    <property type="term" value="F:NAD binding"/>
    <property type="evidence" value="ECO:0007669"/>
    <property type="project" value="InterPro"/>
</dbReference>
<dbReference type="Gene3D" id="3.40.50.720">
    <property type="entry name" value="NAD(P)-binding Rossmann-like Domain"/>
    <property type="match status" value="1"/>
</dbReference>
<reference evidence="7 8" key="1">
    <citation type="journal article" date="2018" name="Cell">
        <title>The Chara Genome: Secondary Complexity and Implications for Plant Terrestrialization.</title>
        <authorList>
            <person name="Nishiyama T."/>
            <person name="Sakayama H."/>
            <person name="Vries J.D."/>
            <person name="Buschmann H."/>
            <person name="Saint-Marcoux D."/>
            <person name="Ullrich K.K."/>
            <person name="Haas F.B."/>
            <person name="Vanderstraeten L."/>
            <person name="Becker D."/>
            <person name="Lang D."/>
            <person name="Vosolsobe S."/>
            <person name="Rombauts S."/>
            <person name="Wilhelmsson P.K.I."/>
            <person name="Janitza P."/>
            <person name="Kern R."/>
            <person name="Heyl A."/>
            <person name="Rumpler F."/>
            <person name="Villalobos L.I.A.C."/>
            <person name="Clay J.M."/>
            <person name="Skokan R."/>
            <person name="Toyoda A."/>
            <person name="Suzuki Y."/>
            <person name="Kagoshima H."/>
            <person name="Schijlen E."/>
            <person name="Tajeshwar N."/>
            <person name="Catarino B."/>
            <person name="Hetherington A.J."/>
            <person name="Saltykova A."/>
            <person name="Bonnot C."/>
            <person name="Breuninger H."/>
            <person name="Symeonidi A."/>
            <person name="Radhakrishnan G.V."/>
            <person name="Van Nieuwerburgh F."/>
            <person name="Deforce D."/>
            <person name="Chang C."/>
            <person name="Karol K.G."/>
            <person name="Hedrich R."/>
            <person name="Ulvskov P."/>
            <person name="Glockner G."/>
            <person name="Delwiche C.F."/>
            <person name="Petrasek J."/>
            <person name="Van de Peer Y."/>
            <person name="Friml J."/>
            <person name="Beilby M."/>
            <person name="Dolan L."/>
            <person name="Kohara Y."/>
            <person name="Sugano S."/>
            <person name="Fujiyama A."/>
            <person name="Delaux P.-M."/>
            <person name="Quint M."/>
            <person name="TheiBen G."/>
            <person name="Hagemann M."/>
            <person name="Harholt J."/>
            <person name="Dunand C."/>
            <person name="Zachgo S."/>
            <person name="Langdale J."/>
            <person name="Maumus F."/>
            <person name="Straeten D.V.D."/>
            <person name="Gould S.B."/>
            <person name="Rensing S.A."/>
        </authorList>
    </citation>
    <scope>NUCLEOTIDE SEQUENCE [LARGE SCALE GENOMIC DNA]</scope>
    <source>
        <strain evidence="7 8">S276</strain>
    </source>
</reference>
<dbReference type="InterPro" id="IPR001891">
    <property type="entry name" value="Malic_OxRdtase"/>
</dbReference>
<evidence type="ECO:0000259" key="5">
    <source>
        <dbReference type="SMART" id="SM00919"/>
    </source>
</evidence>
<dbReference type="SMART" id="SM01274">
    <property type="entry name" value="malic"/>
    <property type="match status" value="1"/>
</dbReference>
<evidence type="ECO:0000313" key="8">
    <source>
        <dbReference type="Proteomes" id="UP000265515"/>
    </source>
</evidence>
<feature type="domain" description="Malic enzyme N-terminal" evidence="6">
    <location>
        <begin position="75"/>
        <end position="255"/>
    </location>
</feature>
<dbReference type="PRINTS" id="PR00072">
    <property type="entry name" value="MALOXRDTASE"/>
</dbReference>
<accession>A0A388KER3</accession>
<evidence type="ECO:0000313" key="7">
    <source>
        <dbReference type="EMBL" id="GBG68540.1"/>
    </source>
</evidence>
<organism evidence="7 8">
    <name type="scientific">Chara braunii</name>
    <name type="common">Braun's stonewort</name>
    <dbReference type="NCBI Taxonomy" id="69332"/>
    <lineage>
        <taxon>Eukaryota</taxon>
        <taxon>Viridiplantae</taxon>
        <taxon>Streptophyta</taxon>
        <taxon>Charophyceae</taxon>
        <taxon>Charales</taxon>
        <taxon>Characeae</taxon>
        <taxon>Chara</taxon>
    </lineage>
</organism>
<keyword evidence="3 4" id="KW-0479">Metal-binding</keyword>
<comment type="similarity">
    <text evidence="2 4">Belongs to the malic enzymes family.</text>
</comment>
<dbReference type="InterPro" id="IPR012302">
    <property type="entry name" value="Malic_NAD-bd"/>
</dbReference>
<dbReference type="Gene3D" id="3.40.50.10380">
    <property type="entry name" value="Malic enzyme, N-terminal domain"/>
    <property type="match status" value="1"/>
</dbReference>
<dbReference type="Proteomes" id="UP000265515">
    <property type="component" value="Unassembled WGS sequence"/>
</dbReference>
<keyword evidence="8" id="KW-1185">Reference proteome</keyword>
<dbReference type="GO" id="GO:0046872">
    <property type="term" value="F:metal ion binding"/>
    <property type="evidence" value="ECO:0007669"/>
    <property type="project" value="UniProtKB-KW"/>
</dbReference>
<evidence type="ECO:0000256" key="1">
    <source>
        <dbReference type="ARBA" id="ARBA00001936"/>
    </source>
</evidence>
<dbReference type="Pfam" id="PF03949">
    <property type="entry name" value="Malic_M"/>
    <property type="match status" value="1"/>
</dbReference>
<feature type="domain" description="Malic enzyme NAD-binding" evidence="5">
    <location>
        <begin position="265"/>
        <end position="460"/>
    </location>
</feature>
<dbReference type="InterPro" id="IPR037062">
    <property type="entry name" value="Malic_N_dom_sf"/>
</dbReference>
<dbReference type="OrthoDB" id="5365701at2759"/>
<evidence type="ECO:0000259" key="6">
    <source>
        <dbReference type="SMART" id="SM01274"/>
    </source>
</evidence>
<dbReference type="OMA" id="CATEDHI"/>
<dbReference type="InterPro" id="IPR036291">
    <property type="entry name" value="NAD(P)-bd_dom_sf"/>
</dbReference>
<dbReference type="STRING" id="69332.A0A388KER3"/>
<dbReference type="EMBL" id="BFEA01000101">
    <property type="protein sequence ID" value="GBG68540.1"/>
    <property type="molecule type" value="Genomic_DNA"/>
</dbReference>
<evidence type="ECO:0000256" key="2">
    <source>
        <dbReference type="ARBA" id="ARBA00008785"/>
    </source>
</evidence>
<evidence type="ECO:0000256" key="4">
    <source>
        <dbReference type="RuleBase" id="RU003426"/>
    </source>
</evidence>
<dbReference type="Pfam" id="PF00390">
    <property type="entry name" value="malic"/>
    <property type="match status" value="1"/>
</dbReference>
<dbReference type="Gramene" id="GBG68540">
    <property type="protein sequence ID" value="GBG68540"/>
    <property type="gene ID" value="CBR_g3084"/>
</dbReference>
<dbReference type="PANTHER" id="PTHR23406">
    <property type="entry name" value="MALIC ENZYME-RELATED"/>
    <property type="match status" value="1"/>
</dbReference>
<evidence type="ECO:0000256" key="3">
    <source>
        <dbReference type="ARBA" id="ARBA00022723"/>
    </source>
</evidence>
<comment type="cofactor">
    <cofactor evidence="1">
        <name>Mn(2+)</name>
        <dbReference type="ChEBI" id="CHEBI:29035"/>
    </cofactor>
</comment>
<dbReference type="InterPro" id="IPR015884">
    <property type="entry name" value="Malic_enzyme_CS"/>
</dbReference>
<dbReference type="SUPFAM" id="SSF53223">
    <property type="entry name" value="Aminoacid dehydrogenase-like, N-terminal domain"/>
    <property type="match status" value="1"/>
</dbReference>